<dbReference type="OrthoDB" id="420264at2759"/>
<evidence type="ECO:0000313" key="3">
    <source>
        <dbReference type="EMBL" id="ETO27101.1"/>
    </source>
</evidence>
<accession>X6NM62</accession>
<gene>
    <name evidence="3" type="ORF">RFI_10036</name>
</gene>
<sequence length="197" mass="22277">MVKMDAGRVYGGHEKNKENNDQDNKSMEIETSEKETSEGDLKQKLDFARESMVVEKDETKGVWCDSCKQFIASGNVIYHCENIDSLLHPNGYDVCLECSKKQLKKSIDLQSYDLSGLAQFLKSAQCKNVVVLVGAGISRAAGIPDFRFDFNCLSSDGIYGNLQADKYSLTNNQRRRVTKDAQYIFNIELFRHNPKVN</sequence>
<evidence type="ECO:0000313" key="4">
    <source>
        <dbReference type="Proteomes" id="UP000023152"/>
    </source>
</evidence>
<dbReference type="SUPFAM" id="SSF52467">
    <property type="entry name" value="DHS-like NAD/FAD-binding domain"/>
    <property type="match status" value="1"/>
</dbReference>
<proteinExistence type="predicted"/>
<organism evidence="3 4">
    <name type="scientific">Reticulomyxa filosa</name>
    <dbReference type="NCBI Taxonomy" id="46433"/>
    <lineage>
        <taxon>Eukaryota</taxon>
        <taxon>Sar</taxon>
        <taxon>Rhizaria</taxon>
        <taxon>Retaria</taxon>
        <taxon>Foraminifera</taxon>
        <taxon>Monothalamids</taxon>
        <taxon>Reticulomyxidae</taxon>
        <taxon>Reticulomyxa</taxon>
    </lineage>
</organism>
<evidence type="ECO:0000256" key="1">
    <source>
        <dbReference type="ARBA" id="ARBA00022679"/>
    </source>
</evidence>
<dbReference type="GO" id="GO:0016740">
    <property type="term" value="F:transferase activity"/>
    <property type="evidence" value="ECO:0007669"/>
    <property type="project" value="UniProtKB-KW"/>
</dbReference>
<comment type="caution">
    <text evidence="3">The sequence shown here is derived from an EMBL/GenBank/DDBJ whole genome shotgun (WGS) entry which is preliminary data.</text>
</comment>
<dbReference type="AlphaFoldDB" id="X6NM62"/>
<evidence type="ECO:0000256" key="2">
    <source>
        <dbReference type="SAM" id="MobiDB-lite"/>
    </source>
</evidence>
<dbReference type="EMBL" id="ASPP01007462">
    <property type="protein sequence ID" value="ETO27101.1"/>
    <property type="molecule type" value="Genomic_DNA"/>
</dbReference>
<keyword evidence="4" id="KW-1185">Reference proteome</keyword>
<feature type="compositionally biased region" description="Basic and acidic residues" evidence="2">
    <location>
        <begin position="11"/>
        <end position="41"/>
    </location>
</feature>
<dbReference type="Gene3D" id="3.30.1600.10">
    <property type="entry name" value="SIR2/SIRT2 'Small Domain"/>
    <property type="match status" value="1"/>
</dbReference>
<dbReference type="InterPro" id="IPR026591">
    <property type="entry name" value="Sirtuin_cat_small_dom_sf"/>
</dbReference>
<protein>
    <submittedName>
        <fullName evidence="3">Silent information regulator protein Sir2</fullName>
    </submittedName>
</protein>
<name>X6NM62_RETFI</name>
<feature type="region of interest" description="Disordered" evidence="2">
    <location>
        <begin position="1"/>
        <end position="41"/>
    </location>
</feature>
<dbReference type="Gene3D" id="3.40.50.1220">
    <property type="entry name" value="TPP-binding domain"/>
    <property type="match status" value="1"/>
</dbReference>
<keyword evidence="1" id="KW-0808">Transferase</keyword>
<dbReference type="Proteomes" id="UP000023152">
    <property type="component" value="Unassembled WGS sequence"/>
</dbReference>
<reference evidence="3 4" key="1">
    <citation type="journal article" date="2013" name="Curr. Biol.">
        <title>The Genome of the Foraminiferan Reticulomyxa filosa.</title>
        <authorList>
            <person name="Glockner G."/>
            <person name="Hulsmann N."/>
            <person name="Schleicher M."/>
            <person name="Noegel A.A."/>
            <person name="Eichinger L."/>
            <person name="Gallinger C."/>
            <person name="Pawlowski J."/>
            <person name="Sierra R."/>
            <person name="Euteneuer U."/>
            <person name="Pillet L."/>
            <person name="Moustafa A."/>
            <person name="Platzer M."/>
            <person name="Groth M."/>
            <person name="Szafranski K."/>
            <person name="Schliwa M."/>
        </authorList>
    </citation>
    <scope>NUCLEOTIDE SEQUENCE [LARGE SCALE GENOMIC DNA]</scope>
</reference>
<dbReference type="InterPro" id="IPR029035">
    <property type="entry name" value="DHS-like_NAD/FAD-binding_dom"/>
</dbReference>